<protein>
    <submittedName>
        <fullName evidence="1">Uncharacterized protein</fullName>
    </submittedName>
</protein>
<reference evidence="1 2" key="1">
    <citation type="submission" date="2019-05" db="EMBL/GenBank/DDBJ databases">
        <title>Mikania micrantha, genome provides insights into the molecular mechanism of rapid growth.</title>
        <authorList>
            <person name="Liu B."/>
        </authorList>
    </citation>
    <scope>NUCLEOTIDE SEQUENCE [LARGE SCALE GENOMIC DNA]</scope>
    <source>
        <strain evidence="1">NLD-2019</strain>
        <tissue evidence="1">Leaf</tissue>
    </source>
</reference>
<dbReference type="Proteomes" id="UP000326396">
    <property type="component" value="Unassembled WGS sequence"/>
</dbReference>
<dbReference type="EMBL" id="SZYD01002678">
    <property type="protein sequence ID" value="KAC9261810.1"/>
    <property type="molecule type" value="Genomic_DNA"/>
</dbReference>
<name>A0A5N6L802_9ASTR</name>
<comment type="caution">
    <text evidence="1">The sequence shown here is derived from an EMBL/GenBank/DDBJ whole genome shotgun (WGS) entry which is preliminary data.</text>
</comment>
<evidence type="ECO:0000313" key="2">
    <source>
        <dbReference type="Proteomes" id="UP000326396"/>
    </source>
</evidence>
<proteinExistence type="predicted"/>
<accession>A0A5N6L802</accession>
<sequence length="150" mass="16826">MSVPFVQPAFAYASYSLYKNDFIALMAPRLDKADLWEDVEAGLESINPIRRRGKNRSIRLILHKALDLIRMDSFRKKTGKRAFMTIKVDLSSERMLGDQERAANRGFLLTLERDARAPPVAGAEDERDLSAASHSSLFISKNSYSSSNSG</sequence>
<keyword evidence="2" id="KW-1185">Reference proteome</keyword>
<gene>
    <name evidence="1" type="ORF">E3N88_46090</name>
</gene>
<organism evidence="1 2">
    <name type="scientific">Mikania micrantha</name>
    <name type="common">bitter vine</name>
    <dbReference type="NCBI Taxonomy" id="192012"/>
    <lineage>
        <taxon>Eukaryota</taxon>
        <taxon>Viridiplantae</taxon>
        <taxon>Streptophyta</taxon>
        <taxon>Embryophyta</taxon>
        <taxon>Tracheophyta</taxon>
        <taxon>Spermatophyta</taxon>
        <taxon>Magnoliopsida</taxon>
        <taxon>eudicotyledons</taxon>
        <taxon>Gunneridae</taxon>
        <taxon>Pentapetalae</taxon>
        <taxon>asterids</taxon>
        <taxon>campanulids</taxon>
        <taxon>Asterales</taxon>
        <taxon>Asteraceae</taxon>
        <taxon>Asteroideae</taxon>
        <taxon>Heliantheae alliance</taxon>
        <taxon>Eupatorieae</taxon>
        <taxon>Mikania</taxon>
    </lineage>
</organism>
<evidence type="ECO:0000313" key="1">
    <source>
        <dbReference type="EMBL" id="KAC9261810.1"/>
    </source>
</evidence>
<dbReference type="AlphaFoldDB" id="A0A5N6L802"/>